<reference evidence="3" key="1">
    <citation type="submission" date="2025-08" db="UniProtKB">
        <authorList>
            <consortium name="RefSeq"/>
        </authorList>
    </citation>
    <scope>IDENTIFICATION</scope>
    <source>
        <tissue evidence="3">Brain</tissue>
    </source>
</reference>
<feature type="region of interest" description="Disordered" evidence="1">
    <location>
        <begin position="152"/>
        <end position="198"/>
    </location>
</feature>
<dbReference type="Proteomes" id="UP000000715">
    <property type="component" value="Unplaced"/>
</dbReference>
<feature type="compositionally biased region" description="Polar residues" evidence="1">
    <location>
        <begin position="90"/>
        <end position="99"/>
    </location>
</feature>
<keyword evidence="2" id="KW-1185">Reference proteome</keyword>
<dbReference type="GeneID" id="123390907"/>
<evidence type="ECO:0000313" key="3">
    <source>
        <dbReference type="RefSeq" id="XP_044931739.1"/>
    </source>
</evidence>
<feature type="compositionally biased region" description="Basic and acidic residues" evidence="1">
    <location>
        <begin position="1"/>
        <end position="12"/>
    </location>
</feature>
<evidence type="ECO:0000313" key="2">
    <source>
        <dbReference type="Proteomes" id="UP000000715"/>
    </source>
</evidence>
<gene>
    <name evidence="3" type="primary">LOC123390907</name>
</gene>
<dbReference type="AlphaFoldDB" id="A0A8U0RZD0"/>
<accession>A0A8U0RZD0</accession>
<organism evidence="2 3">
    <name type="scientific">Mustela putorius furo</name>
    <name type="common">European domestic ferret</name>
    <name type="synonym">Mustela furo</name>
    <dbReference type="NCBI Taxonomy" id="9669"/>
    <lineage>
        <taxon>Eukaryota</taxon>
        <taxon>Metazoa</taxon>
        <taxon>Chordata</taxon>
        <taxon>Craniata</taxon>
        <taxon>Vertebrata</taxon>
        <taxon>Euteleostomi</taxon>
        <taxon>Mammalia</taxon>
        <taxon>Eutheria</taxon>
        <taxon>Laurasiatheria</taxon>
        <taxon>Carnivora</taxon>
        <taxon>Caniformia</taxon>
        <taxon>Musteloidea</taxon>
        <taxon>Mustelidae</taxon>
        <taxon>Mustelinae</taxon>
        <taxon>Mustela</taxon>
    </lineage>
</organism>
<protein>
    <submittedName>
        <fullName evidence="3">Uncharacterized protein LOC123390907</fullName>
    </submittedName>
</protein>
<proteinExistence type="predicted"/>
<sequence>MAETGESREGRKVGSRKLFPNPPFRMRRPGPPWRQSDSESVILEHTGETAFSRADTRTRPEQEKKLLVLSHTQPAWSKEQPHQEGLDPSGSISLSGQTANARSWTMSRLSNVRLELNNPKIKIEAEKEGLTDCDIQAEMPDLSALPHVWPDAGAAKPTTRPSSQLGLRCPANAPAEPPSRGGANTGRGGARSAEGPAEEAVLSFPRGHRRMRVCEVPSAKRAGWQRLRASRRALRVTLASTVLTSRINKASPQIQVVPRCSRACEVKMNEGHPDVFQKLLTGWL</sequence>
<name>A0A8U0RZD0_MUSPF</name>
<evidence type="ECO:0000256" key="1">
    <source>
        <dbReference type="SAM" id="MobiDB-lite"/>
    </source>
</evidence>
<feature type="region of interest" description="Disordered" evidence="1">
    <location>
        <begin position="72"/>
        <end position="99"/>
    </location>
</feature>
<feature type="region of interest" description="Disordered" evidence="1">
    <location>
        <begin position="1"/>
        <end position="37"/>
    </location>
</feature>
<dbReference type="RefSeq" id="XP_044931739.1">
    <property type="nucleotide sequence ID" value="XM_045075804.1"/>
</dbReference>